<evidence type="ECO:0000313" key="3">
    <source>
        <dbReference type="Proteomes" id="UP000509626"/>
    </source>
</evidence>
<accession>A0A7D5QJ87</accession>
<dbReference type="InterPro" id="IPR009078">
    <property type="entry name" value="Ferritin-like_SF"/>
</dbReference>
<dbReference type="AlphaFoldDB" id="A0A7D5QJ87"/>
<feature type="compositionally biased region" description="Polar residues" evidence="1">
    <location>
        <begin position="339"/>
        <end position="352"/>
    </location>
</feature>
<proteinExistence type="predicted"/>
<feature type="region of interest" description="Disordered" evidence="1">
    <location>
        <begin position="186"/>
        <end position="352"/>
    </location>
</feature>
<organism evidence="2 3">
    <name type="scientific">Halorarum salinum</name>
    <dbReference type="NCBI Taxonomy" id="2743089"/>
    <lineage>
        <taxon>Archaea</taxon>
        <taxon>Methanobacteriati</taxon>
        <taxon>Methanobacteriota</taxon>
        <taxon>Stenosarchaea group</taxon>
        <taxon>Halobacteria</taxon>
        <taxon>Halobacteriales</taxon>
        <taxon>Haloferacaceae</taxon>
        <taxon>Halorarum</taxon>
    </lineage>
</organism>
<name>A0A7D5QJ87_9EURY</name>
<dbReference type="Pfam" id="PF05974">
    <property type="entry name" value="DUF892"/>
    <property type="match status" value="1"/>
</dbReference>
<dbReference type="RefSeq" id="WP_179267829.1">
    <property type="nucleotide sequence ID" value="NZ_CP058579.1"/>
</dbReference>
<dbReference type="InterPro" id="IPR012347">
    <property type="entry name" value="Ferritin-like"/>
</dbReference>
<reference evidence="2 3" key="1">
    <citation type="submission" date="2020-06" db="EMBL/GenBank/DDBJ databases">
        <title>NJ-3-1, isolated from saline soil.</title>
        <authorList>
            <person name="Cui H.L."/>
            <person name="Shi X."/>
        </authorList>
    </citation>
    <scope>NUCLEOTIDE SEQUENCE [LARGE SCALE GENOMIC DNA]</scope>
    <source>
        <strain evidence="2 3">NJ-3-1</strain>
    </source>
</reference>
<keyword evidence="3" id="KW-1185">Reference proteome</keyword>
<dbReference type="KEGG" id="halu:HUG12_05650"/>
<dbReference type="SUPFAM" id="SSF47240">
    <property type="entry name" value="Ferritin-like"/>
    <property type="match status" value="1"/>
</dbReference>
<dbReference type="EMBL" id="CP058579">
    <property type="protein sequence ID" value="QLG61245.1"/>
    <property type="molecule type" value="Genomic_DNA"/>
</dbReference>
<dbReference type="GeneID" id="56036923"/>
<protein>
    <submittedName>
        <fullName evidence="2">DUF892 family protein</fullName>
    </submittedName>
</protein>
<sequence length="352" mass="38075">MTIDTKEETFERGLRKLYRAEIEILDLHADLAAAAASEEVRDVFSGHEGDTVDQIDRIEEPFEVVDLEPRERGSPIVEGLLAEKDEFVAEVNDDDLRDLDAISVGMINERFEITLLDRLLLLADALGLPEPTRSTLKRNRAEARAALERMERFLEERRVGRGTTARSARPSARSRAFRTTRIQGTGFHRSRSNGVHGTFVSSHRNRGGGSDELARHGGPSGGRTVCRSNEPRAPRGIEYGGSVEVLHHRVPSGESTASTDRRPGETATSNGNTSRLPGGDDAVSVPPSVRPVGFTNGGPVRGSRSILEVNGSAPSEDGRVGERAPRTGPSPETAGFPRANQSASGNRTIAMA</sequence>
<dbReference type="Gene3D" id="1.20.1260.10">
    <property type="match status" value="1"/>
</dbReference>
<gene>
    <name evidence="2" type="ORF">HUG12_05650</name>
</gene>
<feature type="compositionally biased region" description="Polar residues" evidence="1">
    <location>
        <begin position="192"/>
        <end position="202"/>
    </location>
</feature>
<feature type="compositionally biased region" description="Polar residues" evidence="1">
    <location>
        <begin position="266"/>
        <end position="275"/>
    </location>
</feature>
<dbReference type="OrthoDB" id="331081at2157"/>
<dbReference type="PANTHER" id="PTHR30565">
    <property type="entry name" value="PROTEIN YCIF"/>
    <property type="match status" value="1"/>
</dbReference>
<feature type="compositionally biased region" description="Basic and acidic residues" evidence="1">
    <location>
        <begin position="316"/>
        <end position="325"/>
    </location>
</feature>
<dbReference type="PANTHER" id="PTHR30565:SF9">
    <property type="entry name" value="PROTEIN YCIF"/>
    <property type="match status" value="1"/>
</dbReference>
<evidence type="ECO:0000313" key="2">
    <source>
        <dbReference type="EMBL" id="QLG61245.1"/>
    </source>
</evidence>
<dbReference type="InterPro" id="IPR010287">
    <property type="entry name" value="DUF892_YciF-like"/>
</dbReference>
<evidence type="ECO:0000256" key="1">
    <source>
        <dbReference type="SAM" id="MobiDB-lite"/>
    </source>
</evidence>
<dbReference type="InterPro" id="IPR047114">
    <property type="entry name" value="YciF"/>
</dbReference>
<dbReference type="Proteomes" id="UP000509626">
    <property type="component" value="Chromosome"/>
</dbReference>